<evidence type="ECO:0000313" key="1">
    <source>
        <dbReference type="EMBL" id="MPC55104.1"/>
    </source>
</evidence>
<dbReference type="EMBL" id="VSRR010012896">
    <property type="protein sequence ID" value="MPC55104.1"/>
    <property type="molecule type" value="Genomic_DNA"/>
</dbReference>
<protein>
    <submittedName>
        <fullName evidence="1">Uncharacterized protein</fullName>
    </submittedName>
</protein>
<dbReference type="GO" id="GO:0004190">
    <property type="term" value="F:aspartic-type endopeptidase activity"/>
    <property type="evidence" value="ECO:0007669"/>
    <property type="project" value="InterPro"/>
</dbReference>
<evidence type="ECO:0000313" key="2">
    <source>
        <dbReference type="Proteomes" id="UP000324222"/>
    </source>
</evidence>
<dbReference type="Gene3D" id="2.40.70.10">
    <property type="entry name" value="Acid Proteases"/>
    <property type="match status" value="1"/>
</dbReference>
<dbReference type="GO" id="GO:0006508">
    <property type="term" value="P:proteolysis"/>
    <property type="evidence" value="ECO:0007669"/>
    <property type="project" value="InterPro"/>
</dbReference>
<name>A0A5B7GEY9_PORTR</name>
<gene>
    <name evidence="1" type="ORF">E2C01_049038</name>
</gene>
<dbReference type="AlphaFoldDB" id="A0A5B7GEY9"/>
<dbReference type="SUPFAM" id="SSF50630">
    <property type="entry name" value="Acid proteases"/>
    <property type="match status" value="1"/>
</dbReference>
<keyword evidence="2" id="KW-1185">Reference proteome</keyword>
<reference evidence="1 2" key="1">
    <citation type="submission" date="2019-05" db="EMBL/GenBank/DDBJ databases">
        <title>Another draft genome of Portunus trituberculatus and its Hox gene families provides insights of decapod evolution.</title>
        <authorList>
            <person name="Jeong J.-H."/>
            <person name="Song I."/>
            <person name="Kim S."/>
            <person name="Choi T."/>
            <person name="Kim D."/>
            <person name="Ryu S."/>
            <person name="Kim W."/>
        </authorList>
    </citation>
    <scope>NUCLEOTIDE SEQUENCE [LARGE SCALE GENOMIC DNA]</scope>
    <source>
        <tissue evidence="1">Muscle</tissue>
    </source>
</reference>
<dbReference type="InterPro" id="IPR021109">
    <property type="entry name" value="Peptidase_aspartic_dom_sf"/>
</dbReference>
<comment type="caution">
    <text evidence="1">The sequence shown here is derived from an EMBL/GenBank/DDBJ whole genome shotgun (WGS) entry which is preliminary data.</text>
</comment>
<dbReference type="Proteomes" id="UP000324222">
    <property type="component" value="Unassembled WGS sequence"/>
</dbReference>
<accession>A0A5B7GEY9</accession>
<organism evidence="1 2">
    <name type="scientific">Portunus trituberculatus</name>
    <name type="common">Swimming crab</name>
    <name type="synonym">Neptunus trituberculatus</name>
    <dbReference type="NCBI Taxonomy" id="210409"/>
    <lineage>
        <taxon>Eukaryota</taxon>
        <taxon>Metazoa</taxon>
        <taxon>Ecdysozoa</taxon>
        <taxon>Arthropoda</taxon>
        <taxon>Crustacea</taxon>
        <taxon>Multicrustacea</taxon>
        <taxon>Malacostraca</taxon>
        <taxon>Eumalacostraca</taxon>
        <taxon>Eucarida</taxon>
        <taxon>Decapoda</taxon>
        <taxon>Pleocyemata</taxon>
        <taxon>Brachyura</taxon>
        <taxon>Eubrachyura</taxon>
        <taxon>Portunoidea</taxon>
        <taxon>Portunidae</taxon>
        <taxon>Portuninae</taxon>
        <taxon>Portunus</taxon>
    </lineage>
</organism>
<dbReference type="InterPro" id="IPR001969">
    <property type="entry name" value="Aspartic_peptidase_AS"/>
</dbReference>
<sequence length="206" mass="23554">MGASGHGHGQLDFGTLLAAMMEKMDRQVQEALQWARETREEETSWTRSAKDVRCLMFYQSWIVGKPCRLLVDTGVERMFARSDYVDATGLQIAEQQLYCVAGHCLLLKGPLQASISVENMEEKLPLFVTDTEEPHLFGMDYLMQCETSLYLGRQTLRMQEQRDAAELSVWEAKRERDELILIWKDVGQRQGTLRHHPSCGLLCGEP</sequence>
<dbReference type="PROSITE" id="PS00141">
    <property type="entry name" value="ASP_PROTEASE"/>
    <property type="match status" value="1"/>
</dbReference>
<proteinExistence type="predicted"/>